<protein>
    <recommendedName>
        <fullName evidence="3">DUF3168 domain-containing protein</fullName>
    </recommendedName>
</protein>
<comment type="caution">
    <text evidence="1">The sequence shown here is derived from an EMBL/GenBank/DDBJ whole genome shotgun (WGS) entry which is preliminary data.</text>
</comment>
<accession>A0ABW1J7X0</accession>
<name>A0ABW1J7X0_9PSEU</name>
<keyword evidence="2" id="KW-1185">Reference proteome</keyword>
<evidence type="ECO:0000313" key="1">
    <source>
        <dbReference type="EMBL" id="MFC5996948.1"/>
    </source>
</evidence>
<dbReference type="RefSeq" id="WP_379587825.1">
    <property type="nucleotide sequence ID" value="NZ_JBHSQW010000044.1"/>
</dbReference>
<proteinExistence type="predicted"/>
<reference evidence="2" key="1">
    <citation type="journal article" date="2019" name="Int. J. Syst. Evol. Microbiol.">
        <title>The Global Catalogue of Microorganisms (GCM) 10K type strain sequencing project: providing services to taxonomists for standard genome sequencing and annotation.</title>
        <authorList>
            <consortium name="The Broad Institute Genomics Platform"/>
            <consortium name="The Broad Institute Genome Sequencing Center for Infectious Disease"/>
            <person name="Wu L."/>
            <person name="Ma J."/>
        </authorList>
    </citation>
    <scope>NUCLEOTIDE SEQUENCE [LARGE SCALE GENOMIC DNA]</scope>
    <source>
        <strain evidence="2">CCM 8391</strain>
    </source>
</reference>
<dbReference type="EMBL" id="JBHSQW010000044">
    <property type="protein sequence ID" value="MFC5996948.1"/>
    <property type="molecule type" value="Genomic_DNA"/>
</dbReference>
<gene>
    <name evidence="1" type="ORF">ACFQE5_22310</name>
</gene>
<organism evidence="1 2">
    <name type="scientific">Pseudonocardia hispaniensis</name>
    <dbReference type="NCBI Taxonomy" id="904933"/>
    <lineage>
        <taxon>Bacteria</taxon>
        <taxon>Bacillati</taxon>
        <taxon>Actinomycetota</taxon>
        <taxon>Actinomycetes</taxon>
        <taxon>Pseudonocardiales</taxon>
        <taxon>Pseudonocardiaceae</taxon>
        <taxon>Pseudonocardia</taxon>
    </lineage>
</organism>
<evidence type="ECO:0008006" key="3">
    <source>
        <dbReference type="Google" id="ProtNLM"/>
    </source>
</evidence>
<dbReference type="Proteomes" id="UP001596302">
    <property type="component" value="Unassembled WGS sequence"/>
</dbReference>
<sequence length="148" mass="15739">MASSAVPAAVDALLGLVRGAFAGQAVRVDDGPPITDLDEPDAIGVGVSVETGAPGTAYRGFHVGSTDESFGLTCVAQSWSGDTELATRRTRVFELLDTVDTVLEQTPDLGLPGRVIDARIESWDYRPIQDGRGCLALVEFTVRINTYR</sequence>
<evidence type="ECO:0000313" key="2">
    <source>
        <dbReference type="Proteomes" id="UP001596302"/>
    </source>
</evidence>